<dbReference type="CDD" id="cd16442">
    <property type="entry name" value="BPL"/>
    <property type="match status" value="1"/>
</dbReference>
<organism evidence="6 7">
    <name type="scientific">Paracoccus seriniphilus</name>
    <dbReference type="NCBI Taxonomy" id="184748"/>
    <lineage>
        <taxon>Bacteria</taxon>
        <taxon>Pseudomonadati</taxon>
        <taxon>Pseudomonadota</taxon>
        <taxon>Alphaproteobacteria</taxon>
        <taxon>Rhodobacterales</taxon>
        <taxon>Paracoccaceae</taxon>
        <taxon>Paracoccus</taxon>
    </lineage>
</organism>
<dbReference type="InterPro" id="IPR045864">
    <property type="entry name" value="aa-tRNA-synth_II/BPL/LPL"/>
</dbReference>
<dbReference type="NCBIfam" id="TIGR00121">
    <property type="entry name" value="birA_ligase"/>
    <property type="match status" value="1"/>
</dbReference>
<evidence type="ECO:0000259" key="5">
    <source>
        <dbReference type="PROSITE" id="PS51733"/>
    </source>
</evidence>
<dbReference type="EMBL" id="FZQB01000002">
    <property type="protein sequence ID" value="SNT71702.1"/>
    <property type="molecule type" value="Genomic_DNA"/>
</dbReference>
<evidence type="ECO:0000313" key="7">
    <source>
        <dbReference type="Proteomes" id="UP000198307"/>
    </source>
</evidence>
<proteinExistence type="predicted"/>
<feature type="domain" description="BPL/LPL catalytic" evidence="5">
    <location>
        <begin position="6"/>
        <end position="198"/>
    </location>
</feature>
<dbReference type="PANTHER" id="PTHR12835:SF5">
    <property type="entry name" value="BIOTIN--PROTEIN LIGASE"/>
    <property type="match status" value="1"/>
</dbReference>
<keyword evidence="7" id="KW-1185">Reference proteome</keyword>
<dbReference type="PROSITE" id="PS51733">
    <property type="entry name" value="BPL_LPL_CATALYTIC"/>
    <property type="match status" value="1"/>
</dbReference>
<gene>
    <name evidence="6" type="ORF">SAMN05444959_102216</name>
</gene>
<name>A0A239PP53_9RHOB</name>
<dbReference type="InterPro" id="IPR003142">
    <property type="entry name" value="BPL_C"/>
</dbReference>
<evidence type="ECO:0000256" key="4">
    <source>
        <dbReference type="ARBA" id="ARBA00047846"/>
    </source>
</evidence>
<dbReference type="Pfam" id="PF03099">
    <property type="entry name" value="BPL_LplA_LipB"/>
    <property type="match status" value="1"/>
</dbReference>
<dbReference type="InterPro" id="IPR004408">
    <property type="entry name" value="Biotin_CoA_COase_ligase"/>
</dbReference>
<evidence type="ECO:0000256" key="2">
    <source>
        <dbReference type="ARBA" id="ARBA00023267"/>
    </source>
</evidence>
<dbReference type="AlphaFoldDB" id="A0A239PP53"/>
<dbReference type="InterPro" id="IPR004143">
    <property type="entry name" value="BPL_LPL_catalytic"/>
</dbReference>
<keyword evidence="2" id="KW-0092">Biotin</keyword>
<dbReference type="Proteomes" id="UP000198307">
    <property type="component" value="Unassembled WGS sequence"/>
</dbReference>
<dbReference type="EC" id="6.3.4.15" evidence="3"/>
<evidence type="ECO:0000313" key="6">
    <source>
        <dbReference type="EMBL" id="SNT71702.1"/>
    </source>
</evidence>
<evidence type="ECO:0000256" key="3">
    <source>
        <dbReference type="ARBA" id="ARBA00024227"/>
    </source>
</evidence>
<dbReference type="PANTHER" id="PTHR12835">
    <property type="entry name" value="BIOTIN PROTEIN LIGASE"/>
    <property type="match status" value="1"/>
</dbReference>
<dbReference type="OrthoDB" id="9807064at2"/>
<evidence type="ECO:0000256" key="1">
    <source>
        <dbReference type="ARBA" id="ARBA00022598"/>
    </source>
</evidence>
<reference evidence="6 7" key="1">
    <citation type="submission" date="2017-07" db="EMBL/GenBank/DDBJ databases">
        <authorList>
            <person name="Sun Z.S."/>
            <person name="Albrecht U."/>
            <person name="Echele G."/>
            <person name="Lee C.C."/>
        </authorList>
    </citation>
    <scope>NUCLEOTIDE SEQUENCE [LARGE SCALE GENOMIC DNA]</scope>
    <source>
        <strain evidence="6 7">DSM 14827</strain>
    </source>
</reference>
<dbReference type="Gene3D" id="3.30.930.10">
    <property type="entry name" value="Bira Bifunctional Protein, Domain 2"/>
    <property type="match status" value="1"/>
</dbReference>
<sequence length="263" mass="27579">MPTGRPVTEATGAAWPQGFGRHILERVDSTNAEAFRLAPSLAGPTWIMARRQENGRGRRGRAWIDPVGNFAATLVLQTGSAPADAARLSFVAALAVHDALIRLCGPRLNISLKWPNDVLLNGGKLSGILLESTGAGGQVTALAIGIGINLVSGPDTGAVEPGALRPVSLQGEAGVVLTPDEVLTAVAQGFAHWYRQEQDYGFAPIRSAWLARAARLGETITARTGNAESRGRFDGIDETGALLLTTPRGRVAIPAADIYFDAG</sequence>
<protein>
    <recommendedName>
        <fullName evidence="3">biotin--[biotin carboxyl-carrier protein] ligase</fullName>
        <ecNumber evidence="3">6.3.4.15</ecNumber>
    </recommendedName>
</protein>
<dbReference type="GO" id="GO:0004077">
    <property type="term" value="F:biotin--[biotin carboxyl-carrier protein] ligase activity"/>
    <property type="evidence" value="ECO:0007669"/>
    <property type="project" value="UniProtKB-EC"/>
</dbReference>
<comment type="catalytic activity">
    <reaction evidence="4">
        <text>biotin + L-lysyl-[protein] + ATP = N(6)-biotinyl-L-lysyl-[protein] + AMP + diphosphate + H(+)</text>
        <dbReference type="Rhea" id="RHEA:11756"/>
        <dbReference type="Rhea" id="RHEA-COMP:9752"/>
        <dbReference type="Rhea" id="RHEA-COMP:10505"/>
        <dbReference type="ChEBI" id="CHEBI:15378"/>
        <dbReference type="ChEBI" id="CHEBI:29969"/>
        <dbReference type="ChEBI" id="CHEBI:30616"/>
        <dbReference type="ChEBI" id="CHEBI:33019"/>
        <dbReference type="ChEBI" id="CHEBI:57586"/>
        <dbReference type="ChEBI" id="CHEBI:83144"/>
        <dbReference type="ChEBI" id="CHEBI:456215"/>
        <dbReference type="EC" id="6.3.4.15"/>
    </reaction>
</comment>
<dbReference type="GO" id="GO:0005737">
    <property type="term" value="C:cytoplasm"/>
    <property type="evidence" value="ECO:0007669"/>
    <property type="project" value="TreeGrafter"/>
</dbReference>
<keyword evidence="1 6" id="KW-0436">Ligase</keyword>
<dbReference type="SUPFAM" id="SSF55681">
    <property type="entry name" value="Class II aaRS and biotin synthetases"/>
    <property type="match status" value="1"/>
</dbReference>
<accession>A0A239PP53</accession>
<dbReference type="Pfam" id="PF02237">
    <property type="entry name" value="BPL_C"/>
    <property type="match status" value="1"/>
</dbReference>